<dbReference type="Proteomes" id="UP001501442">
    <property type="component" value="Unassembled WGS sequence"/>
</dbReference>
<organism evidence="8 9">
    <name type="scientific">Actinoallomurus vinaceus</name>
    <dbReference type="NCBI Taxonomy" id="1080074"/>
    <lineage>
        <taxon>Bacteria</taxon>
        <taxon>Bacillati</taxon>
        <taxon>Actinomycetota</taxon>
        <taxon>Actinomycetes</taxon>
        <taxon>Streptosporangiales</taxon>
        <taxon>Thermomonosporaceae</taxon>
        <taxon>Actinoallomurus</taxon>
    </lineage>
</organism>
<feature type="domain" description="Histidine kinase/HSP90-like ATPase" evidence="6">
    <location>
        <begin position="463"/>
        <end position="547"/>
    </location>
</feature>
<dbReference type="PANTHER" id="PTHR24421">
    <property type="entry name" value="NITRATE/NITRITE SENSOR PROTEIN NARX-RELATED"/>
    <property type="match status" value="1"/>
</dbReference>
<dbReference type="CDD" id="cd16917">
    <property type="entry name" value="HATPase_UhpB-NarQ-NarX-like"/>
    <property type="match status" value="1"/>
</dbReference>
<feature type="transmembrane region" description="Helical" evidence="5">
    <location>
        <begin position="282"/>
        <end position="315"/>
    </location>
</feature>
<dbReference type="InterPro" id="IPR003594">
    <property type="entry name" value="HATPase_dom"/>
</dbReference>
<dbReference type="Pfam" id="PF07730">
    <property type="entry name" value="HisKA_3"/>
    <property type="match status" value="1"/>
</dbReference>
<keyword evidence="3" id="KW-0902">Two-component regulatory system</keyword>
<gene>
    <name evidence="8" type="ORF">GCM10023196_001180</name>
</gene>
<evidence type="ECO:0000259" key="6">
    <source>
        <dbReference type="Pfam" id="PF02518"/>
    </source>
</evidence>
<feature type="compositionally biased region" description="Gly residues" evidence="4">
    <location>
        <begin position="515"/>
        <end position="525"/>
    </location>
</feature>
<feature type="region of interest" description="Disordered" evidence="4">
    <location>
        <begin position="505"/>
        <end position="525"/>
    </location>
</feature>
<evidence type="ECO:0000256" key="3">
    <source>
        <dbReference type="ARBA" id="ARBA00023012"/>
    </source>
</evidence>
<comment type="caution">
    <text evidence="8">The sequence shown here is derived from an EMBL/GenBank/DDBJ whole genome shotgun (WGS) entry which is preliminary data.</text>
</comment>
<protein>
    <recommendedName>
        <fullName evidence="10">Signal transduction histidine kinase subgroup 3 dimerisation and phosphoacceptor domain-containing protein</fullName>
    </recommendedName>
</protein>
<evidence type="ECO:0000313" key="9">
    <source>
        <dbReference type="Proteomes" id="UP001501442"/>
    </source>
</evidence>
<evidence type="ECO:0000256" key="4">
    <source>
        <dbReference type="SAM" id="MobiDB-lite"/>
    </source>
</evidence>
<feature type="transmembrane region" description="Helical" evidence="5">
    <location>
        <begin position="73"/>
        <end position="93"/>
    </location>
</feature>
<keyword evidence="5" id="KW-0812">Transmembrane</keyword>
<evidence type="ECO:0000313" key="8">
    <source>
        <dbReference type="EMBL" id="GAA4619782.1"/>
    </source>
</evidence>
<feature type="transmembrane region" description="Helical" evidence="5">
    <location>
        <begin position="224"/>
        <end position="246"/>
    </location>
</feature>
<evidence type="ECO:0000259" key="7">
    <source>
        <dbReference type="Pfam" id="PF07730"/>
    </source>
</evidence>
<sequence length="580" mass="60261">MVLVGLAVDPWLIHPSVPAVLMLALQVLHCLPGTKRFRGRWTLAAQAVLFPWAGPPGFLAASALLIVGGRIRWALFAAVVAAAGLMNLGDVYACANAMGNALAIGVTVYGLTRLSDLRAELRAARGELAAESVAGERERFSRDLDAVLGSALSEIVGLAAQGRIEEILSLARETAVRVRATPAAPTEPPPTDLTPRLALPIVVVAHLEYLAVGAISLWDASPPTPLLAAGLGGLAVIIGLSVYHCLPRPPGVRPRHAGWTLSAQTALACLPLLMPGGPEPRMVGFAAGSILIIIGGRLAWPLFGAVVLSVPAVLLARSVSPGQAASLTVDTVTIALIFYGLALLTGLVHEVREARLALAAMALARERRRIARDVHDLLGYGLSAIIVKAELAARDPLQAERELADIALTARRALGDLRAIPADDQRMSLRTELASAHEVLTAAGITVRVDASADGLPGPVDALLATVLREAVTNVLRHSRARTCSVEVAVADGTVRLRVTNDGVPQAPVETRGQGVDGQGAGGQGVGNLTERVAAMGGRLTAGRSTGEEYELLVLQPVGLGGDADRVDSVAGVELGDDRP</sequence>
<accession>A0ABP8U0W0</accession>
<evidence type="ECO:0000256" key="1">
    <source>
        <dbReference type="ARBA" id="ARBA00022679"/>
    </source>
</evidence>
<dbReference type="Gene3D" id="3.30.565.10">
    <property type="entry name" value="Histidine kinase-like ATPase, C-terminal domain"/>
    <property type="match status" value="1"/>
</dbReference>
<evidence type="ECO:0008006" key="10">
    <source>
        <dbReference type="Google" id="ProtNLM"/>
    </source>
</evidence>
<feature type="domain" description="Signal transduction histidine kinase subgroup 3 dimerisation and phosphoacceptor" evidence="7">
    <location>
        <begin position="366"/>
        <end position="420"/>
    </location>
</feature>
<keyword evidence="5" id="KW-1133">Transmembrane helix</keyword>
<keyword evidence="1" id="KW-0808">Transferase</keyword>
<keyword evidence="5" id="KW-0472">Membrane</keyword>
<reference evidence="9" key="1">
    <citation type="journal article" date="2019" name="Int. J. Syst. Evol. Microbiol.">
        <title>The Global Catalogue of Microorganisms (GCM) 10K type strain sequencing project: providing services to taxonomists for standard genome sequencing and annotation.</title>
        <authorList>
            <consortium name="The Broad Institute Genomics Platform"/>
            <consortium name="The Broad Institute Genome Sequencing Center for Infectious Disease"/>
            <person name="Wu L."/>
            <person name="Ma J."/>
        </authorList>
    </citation>
    <scope>NUCLEOTIDE SEQUENCE [LARGE SCALE GENOMIC DNA]</scope>
    <source>
        <strain evidence="9">JCM 17939</strain>
    </source>
</reference>
<proteinExistence type="predicted"/>
<dbReference type="InterPro" id="IPR050482">
    <property type="entry name" value="Sensor_HK_TwoCompSys"/>
</dbReference>
<feature type="transmembrane region" description="Helical" evidence="5">
    <location>
        <begin position="43"/>
        <end position="67"/>
    </location>
</feature>
<dbReference type="SUPFAM" id="SSF55874">
    <property type="entry name" value="ATPase domain of HSP90 chaperone/DNA topoisomerase II/histidine kinase"/>
    <property type="match status" value="1"/>
</dbReference>
<keyword evidence="9" id="KW-1185">Reference proteome</keyword>
<name>A0ABP8U0W0_9ACTN</name>
<dbReference type="InterPro" id="IPR036890">
    <property type="entry name" value="HATPase_C_sf"/>
</dbReference>
<feature type="transmembrane region" description="Helical" evidence="5">
    <location>
        <begin position="327"/>
        <end position="348"/>
    </location>
</feature>
<dbReference type="PANTHER" id="PTHR24421:SF63">
    <property type="entry name" value="SENSOR HISTIDINE KINASE DESK"/>
    <property type="match status" value="1"/>
</dbReference>
<evidence type="ECO:0000256" key="5">
    <source>
        <dbReference type="SAM" id="Phobius"/>
    </source>
</evidence>
<dbReference type="InterPro" id="IPR011712">
    <property type="entry name" value="Sig_transdc_His_kin_sub3_dim/P"/>
</dbReference>
<evidence type="ECO:0000256" key="2">
    <source>
        <dbReference type="ARBA" id="ARBA00022777"/>
    </source>
</evidence>
<dbReference type="Gene3D" id="1.20.5.1930">
    <property type="match status" value="1"/>
</dbReference>
<dbReference type="Pfam" id="PF02518">
    <property type="entry name" value="HATPase_c"/>
    <property type="match status" value="1"/>
</dbReference>
<feature type="transmembrane region" description="Helical" evidence="5">
    <location>
        <begin position="197"/>
        <end position="218"/>
    </location>
</feature>
<feature type="transmembrane region" description="Helical" evidence="5">
    <location>
        <begin position="12"/>
        <end position="31"/>
    </location>
</feature>
<keyword evidence="2" id="KW-0418">Kinase</keyword>
<dbReference type="EMBL" id="BAABHK010000001">
    <property type="protein sequence ID" value="GAA4619782.1"/>
    <property type="molecule type" value="Genomic_DNA"/>
</dbReference>